<comment type="caution">
    <text evidence="2">The sequence shown here is derived from an EMBL/GenBank/DDBJ whole genome shotgun (WGS) entry which is preliminary data.</text>
</comment>
<dbReference type="AlphaFoldDB" id="A0A8X6GZ75"/>
<dbReference type="Proteomes" id="UP000887116">
    <property type="component" value="Unassembled WGS sequence"/>
</dbReference>
<evidence type="ECO:0000313" key="3">
    <source>
        <dbReference type="Proteomes" id="UP000887116"/>
    </source>
</evidence>
<evidence type="ECO:0000256" key="1">
    <source>
        <dbReference type="SAM" id="MobiDB-lite"/>
    </source>
</evidence>
<accession>A0A8X6GZ75</accession>
<feature type="non-terminal residue" evidence="2">
    <location>
        <position position="1"/>
    </location>
</feature>
<name>A0A8X6GZ75_TRICU</name>
<organism evidence="2 3">
    <name type="scientific">Trichonephila clavata</name>
    <name type="common">Joro spider</name>
    <name type="synonym">Nephila clavata</name>
    <dbReference type="NCBI Taxonomy" id="2740835"/>
    <lineage>
        <taxon>Eukaryota</taxon>
        <taxon>Metazoa</taxon>
        <taxon>Ecdysozoa</taxon>
        <taxon>Arthropoda</taxon>
        <taxon>Chelicerata</taxon>
        <taxon>Arachnida</taxon>
        <taxon>Araneae</taxon>
        <taxon>Araneomorphae</taxon>
        <taxon>Entelegynae</taxon>
        <taxon>Araneoidea</taxon>
        <taxon>Nephilidae</taxon>
        <taxon>Trichonephila</taxon>
    </lineage>
</organism>
<protein>
    <submittedName>
        <fullName evidence="2">Uncharacterized protein</fullName>
    </submittedName>
</protein>
<reference evidence="2" key="1">
    <citation type="submission" date="2020-07" db="EMBL/GenBank/DDBJ databases">
        <title>Multicomponent nature underlies the extraordinary mechanical properties of spider dragline silk.</title>
        <authorList>
            <person name="Kono N."/>
            <person name="Nakamura H."/>
            <person name="Mori M."/>
            <person name="Yoshida Y."/>
            <person name="Ohtoshi R."/>
            <person name="Malay A.D."/>
            <person name="Moran D.A.P."/>
            <person name="Tomita M."/>
            <person name="Numata K."/>
            <person name="Arakawa K."/>
        </authorList>
    </citation>
    <scope>NUCLEOTIDE SEQUENCE</scope>
</reference>
<evidence type="ECO:0000313" key="2">
    <source>
        <dbReference type="EMBL" id="GFR12095.1"/>
    </source>
</evidence>
<dbReference type="EMBL" id="BMAO01006868">
    <property type="protein sequence ID" value="GFR12095.1"/>
    <property type="molecule type" value="Genomic_DNA"/>
</dbReference>
<sequence length="250" mass="29558">MAYLGKGRREDLFVLATELNLKHDKSMTIATLKNLITGSEGYDEELTKNLHATIVGDRKSNEERIRTEEQEQKLRTEEQEQKLRIEEREERIRIEELRIDEQKRKDEFELEKLRIQAQSNLGAATYEGSRREDLFVLATELNLKHDKSMTIATLKNLITGSEGYDEELTKNLHATIVGDRKSNEERIRTEEQEQKLRTEEQEQKLRIEEREERIRIEELRIDEQKRKDEFELEKLRIQAQSNLGAATYEG</sequence>
<dbReference type="OrthoDB" id="6433986at2759"/>
<feature type="region of interest" description="Disordered" evidence="1">
    <location>
        <begin position="182"/>
        <end position="204"/>
    </location>
</feature>
<gene>
    <name evidence="2" type="ORF">TNCT_79371</name>
</gene>
<proteinExistence type="predicted"/>
<keyword evidence="3" id="KW-1185">Reference proteome</keyword>
<feature type="region of interest" description="Disordered" evidence="1">
    <location>
        <begin position="58"/>
        <end position="79"/>
    </location>
</feature>